<gene>
    <name evidence="4" type="ORF">D0962_34230</name>
</gene>
<keyword evidence="1" id="KW-0479">Metal-binding</keyword>
<dbReference type="RefSeq" id="WP_163671045.1">
    <property type="nucleotide sequence ID" value="NZ_QZCE01000002.1"/>
</dbReference>
<name>A0A6M0SGQ1_9CYAN</name>
<reference evidence="4 5" key="1">
    <citation type="journal article" date="2020" name="Microb. Ecol.">
        <title>Ecogenomics of the Marine Benthic Filamentous Cyanobacterium Adonisia.</title>
        <authorList>
            <person name="Walter J.M."/>
            <person name="Coutinho F.H."/>
            <person name="Leomil L."/>
            <person name="Hargreaves P.I."/>
            <person name="Campeao M.E."/>
            <person name="Vieira V.V."/>
            <person name="Silva B.S."/>
            <person name="Fistarol G.O."/>
            <person name="Salomon P.S."/>
            <person name="Sawabe T."/>
            <person name="Mino S."/>
            <person name="Hosokawa M."/>
            <person name="Miyashita H."/>
            <person name="Maruyama F."/>
            <person name="van Verk M.C."/>
            <person name="Dutilh B.E."/>
            <person name="Thompson C.C."/>
            <person name="Thompson F.L."/>
        </authorList>
    </citation>
    <scope>NUCLEOTIDE SEQUENCE [LARGE SCALE GENOMIC DNA]</scope>
    <source>
        <strain evidence="4 5">CCMR0082</strain>
    </source>
</reference>
<dbReference type="Proteomes" id="UP000473574">
    <property type="component" value="Unassembled WGS sequence"/>
</dbReference>
<proteinExistence type="predicted"/>
<dbReference type="PANTHER" id="PTHR11771">
    <property type="entry name" value="LIPOXYGENASE"/>
    <property type="match status" value="1"/>
</dbReference>
<organism evidence="4 5">
    <name type="scientific">Adonisia turfae CCMR0082</name>
    <dbReference type="NCBI Taxonomy" id="2304604"/>
    <lineage>
        <taxon>Bacteria</taxon>
        <taxon>Bacillati</taxon>
        <taxon>Cyanobacteriota</taxon>
        <taxon>Adonisia</taxon>
        <taxon>Adonisia turfae</taxon>
    </lineage>
</organism>
<evidence type="ECO:0000259" key="3">
    <source>
        <dbReference type="PROSITE" id="PS51393"/>
    </source>
</evidence>
<protein>
    <submittedName>
        <fullName evidence="4">Lipoxygenase</fullName>
    </submittedName>
</protein>
<dbReference type="PRINTS" id="PR00087">
    <property type="entry name" value="LIPOXYGENASE"/>
</dbReference>
<evidence type="ECO:0000313" key="5">
    <source>
        <dbReference type="Proteomes" id="UP000473574"/>
    </source>
</evidence>
<dbReference type="EMBL" id="QZCE01000002">
    <property type="protein sequence ID" value="NEZ67758.1"/>
    <property type="molecule type" value="Genomic_DNA"/>
</dbReference>
<dbReference type="InterPro" id="IPR000907">
    <property type="entry name" value="LipOase"/>
</dbReference>
<evidence type="ECO:0000313" key="4">
    <source>
        <dbReference type="EMBL" id="NEZ67758.1"/>
    </source>
</evidence>
<dbReference type="PROSITE" id="PS51393">
    <property type="entry name" value="LIPOXYGENASE_3"/>
    <property type="match status" value="1"/>
</dbReference>
<sequence>MTASHKNQSLQEKKQQYQYNYTHIPPVAMVDKLSEEEKFSPGWQLLVAKVGFELLVNTIIANRGDQGKSGAADDVKMFLIETFKETLVDYKGFSRLKILWQGAKYTPRLLFGKLSINVEEIEDLITDIIKSVSADFLRDFAANVQQKLILDSPKGKGDNLKDFQELFQTIDLPAIAYTYEEDEVFASMQVAGPNPVMLQRLTKPEARLPITEAQYQAIMGAADSLTEAYAEGRLYLADYGILEGAINGSFPADQKYLYAPLALFAVPKADVGDRRLRPVAIQCGQNPNDFPIHTPNSNPYAWLCAKTIVQVADANFHEAVTHLARTHLFIGPFAIATHRQLPDNHPLSILLRPHFQGMLAINNEAQAKLIAAGGGVNKILSATIDASRVFAVLGVQTYGFNAAMFPKQLQQRGVDNTNSLPIYPYRDDGILIWDAIHNWVEDYLKLYYADDAAIQQDTKLQAWAQELIAYDGGRVIKFGETEGQLQTLLQTLTYLIDAITLIIFTASAQHAAVNFPQKDIMSFTPAMPTAGYDELPHLGDQTTKEDYLSLLPPLNQAQEQLKLLHLLGSVHFTELGQYEKGHFQDTQVQAPLQRFQNRLEEITDVIYQRNRNRPAYEYLLPKNIPQSINI</sequence>
<dbReference type="GO" id="GO:0046872">
    <property type="term" value="F:metal ion binding"/>
    <property type="evidence" value="ECO:0007669"/>
    <property type="project" value="UniProtKB-KW"/>
</dbReference>
<keyword evidence="2" id="KW-0560">Oxidoreductase</keyword>
<dbReference type="Gene3D" id="1.20.245.10">
    <property type="entry name" value="Lipoxygenase-1, Domain 5"/>
    <property type="match status" value="1"/>
</dbReference>
<evidence type="ECO:0000256" key="2">
    <source>
        <dbReference type="ARBA" id="ARBA00023002"/>
    </source>
</evidence>
<accession>A0A6M0SGQ1</accession>
<dbReference type="AlphaFoldDB" id="A0A6M0SGQ1"/>
<dbReference type="GO" id="GO:0016702">
    <property type="term" value="F:oxidoreductase activity, acting on single donors with incorporation of molecular oxygen, incorporation of two atoms of oxygen"/>
    <property type="evidence" value="ECO:0007669"/>
    <property type="project" value="InterPro"/>
</dbReference>
<dbReference type="InterPro" id="IPR013819">
    <property type="entry name" value="LipOase_C"/>
</dbReference>
<dbReference type="Pfam" id="PF00305">
    <property type="entry name" value="Lipoxygenase"/>
    <property type="match status" value="1"/>
</dbReference>
<comment type="caution">
    <text evidence="4">The sequence shown here is derived from an EMBL/GenBank/DDBJ whole genome shotgun (WGS) entry which is preliminary data.</text>
</comment>
<dbReference type="GO" id="GO:0034440">
    <property type="term" value="P:lipid oxidation"/>
    <property type="evidence" value="ECO:0007669"/>
    <property type="project" value="InterPro"/>
</dbReference>
<dbReference type="SUPFAM" id="SSF48484">
    <property type="entry name" value="Lipoxigenase"/>
    <property type="match status" value="1"/>
</dbReference>
<evidence type="ECO:0000256" key="1">
    <source>
        <dbReference type="ARBA" id="ARBA00022723"/>
    </source>
</evidence>
<dbReference type="InterPro" id="IPR036226">
    <property type="entry name" value="LipOase_C_sf"/>
</dbReference>
<dbReference type="Gene3D" id="3.10.450.60">
    <property type="match status" value="1"/>
</dbReference>
<feature type="domain" description="Lipoxygenase" evidence="3">
    <location>
        <begin position="123"/>
        <end position="630"/>
    </location>
</feature>